<sequence>MDALEKLRGMREGLAGVTELLLALLDDLDGDEALEDGDEDQAVDDGPIDEDELDLAVDDIGEPTYGSIESYPTGANLTSTYHFAGAITRPGQGDQTCWGGGPTPASLDELEPVCEDEGGACEDEGGEHDGREPEDGI</sequence>
<gene>
    <name evidence="2" type="ORF">IHQ68_10150</name>
</gene>
<feature type="compositionally biased region" description="Acidic residues" evidence="1">
    <location>
        <begin position="108"/>
        <end position="126"/>
    </location>
</feature>
<dbReference type="RefSeq" id="WP_309391377.1">
    <property type="nucleotide sequence ID" value="NZ_JADBEO010000018.1"/>
</dbReference>
<comment type="caution">
    <text evidence="2">The sequence shown here is derived from an EMBL/GenBank/DDBJ whole genome shotgun (WGS) entry which is preliminary data.</text>
</comment>
<accession>A0ABU1DG53</accession>
<keyword evidence="3" id="KW-1185">Reference proteome</keyword>
<reference evidence="2" key="1">
    <citation type="submission" date="2020-10" db="EMBL/GenBank/DDBJ databases">
        <authorList>
            <person name="Abbas A."/>
            <person name="Razzaq R."/>
            <person name="Waqas M."/>
            <person name="Abbas N."/>
            <person name="Nielsen T.K."/>
            <person name="Hansen L.H."/>
            <person name="Hussain S."/>
            <person name="Shahid M."/>
        </authorList>
    </citation>
    <scope>NUCLEOTIDE SEQUENCE</scope>
    <source>
        <strain evidence="2">S14</strain>
    </source>
</reference>
<feature type="compositionally biased region" description="Basic and acidic residues" evidence="1">
    <location>
        <begin position="127"/>
        <end position="137"/>
    </location>
</feature>
<name>A0ABU1DG53_9HYPH</name>
<feature type="region of interest" description="Disordered" evidence="1">
    <location>
        <begin position="88"/>
        <end position="137"/>
    </location>
</feature>
<evidence type="ECO:0000313" key="2">
    <source>
        <dbReference type="EMBL" id="MDR4306979.1"/>
    </source>
</evidence>
<protein>
    <submittedName>
        <fullName evidence="2">Uncharacterized protein</fullName>
    </submittedName>
</protein>
<evidence type="ECO:0000313" key="3">
    <source>
        <dbReference type="Proteomes" id="UP001181622"/>
    </source>
</evidence>
<evidence type="ECO:0000256" key="1">
    <source>
        <dbReference type="SAM" id="MobiDB-lite"/>
    </source>
</evidence>
<dbReference type="EMBL" id="JADBEO010000018">
    <property type="protein sequence ID" value="MDR4306979.1"/>
    <property type="molecule type" value="Genomic_DNA"/>
</dbReference>
<dbReference type="Proteomes" id="UP001181622">
    <property type="component" value="Unassembled WGS sequence"/>
</dbReference>
<proteinExistence type="predicted"/>
<organism evidence="2 3">
    <name type="scientific">Chelatococcus sambhunathii</name>
    <dbReference type="NCBI Taxonomy" id="363953"/>
    <lineage>
        <taxon>Bacteria</taxon>
        <taxon>Pseudomonadati</taxon>
        <taxon>Pseudomonadota</taxon>
        <taxon>Alphaproteobacteria</taxon>
        <taxon>Hyphomicrobiales</taxon>
        <taxon>Chelatococcaceae</taxon>
        <taxon>Chelatococcus</taxon>
    </lineage>
</organism>